<dbReference type="OrthoDB" id="1927209at2759"/>
<dbReference type="Pfam" id="PF08880">
    <property type="entry name" value="QLQ"/>
    <property type="match status" value="1"/>
</dbReference>
<dbReference type="GO" id="GO:0005634">
    <property type="term" value="C:nucleus"/>
    <property type="evidence" value="ECO:0007669"/>
    <property type="project" value="UniProtKB-SubCell"/>
</dbReference>
<feature type="compositionally biased region" description="Polar residues" evidence="6">
    <location>
        <begin position="331"/>
        <end position="355"/>
    </location>
</feature>
<feature type="region of interest" description="Disordered" evidence="6">
    <location>
        <begin position="387"/>
        <end position="429"/>
    </location>
</feature>
<proteinExistence type="inferred from homology"/>
<dbReference type="PROSITE" id="PS51666">
    <property type="entry name" value="QLQ"/>
    <property type="match status" value="1"/>
</dbReference>
<sequence>MDFNLKQWREHHQGESDQEHTTPCAKIPRLHLDYSVYPQHQPPSGDSSALPLFVTEPTSISKLSSNLSAPYPNPTDSTPTPTKYPVRSGEAGGMGSYYFSLAQWQELELQALIFRHMLAGAAVPPELLHHLVKKTLLNSSHHHHPYYAPHHHRHHYPPHFQSALLQSGYWGRASMDPEPGRCRRTDGKKWRCSRDVVAGQKYCERHMHRGRNRSRKPVEIPTTRTATPGNGGANVCGGILKNSSFLVAQPLGSAMAAGGSVAGDTPHSAISGSSPSIDILHLSQSRSSESIVRSQDDVHGDDTRSSGQILRHFFDDWPRSLQESDDGGSNGTSATTNLSISVSGNPTTSDFSLKLSTGDGDDTTDAENVEWERSQSNWGVTGAWGANQVAPMGGPLAEALRSSTSNSSPTSVLHQLQRRSASETSYVST</sequence>
<feature type="compositionally biased region" description="Polar residues" evidence="6">
    <location>
        <begin position="63"/>
        <end position="81"/>
    </location>
</feature>
<keyword evidence="5" id="KW-0010">Activator</keyword>
<dbReference type="InterPro" id="IPR031137">
    <property type="entry name" value="GRF"/>
</dbReference>
<dbReference type="GO" id="GO:0099402">
    <property type="term" value="P:plant organ development"/>
    <property type="evidence" value="ECO:0007669"/>
    <property type="project" value="UniProtKB-ARBA"/>
</dbReference>
<dbReference type="Pfam" id="PF08879">
    <property type="entry name" value="WRC"/>
    <property type="match status" value="1"/>
</dbReference>
<feature type="compositionally biased region" description="Basic and acidic residues" evidence="6">
    <location>
        <begin position="294"/>
        <end position="304"/>
    </location>
</feature>
<evidence type="ECO:0000313" key="9">
    <source>
        <dbReference type="Proteomes" id="UP001652660"/>
    </source>
</evidence>
<feature type="compositionally biased region" description="Basic and acidic residues" evidence="6">
    <location>
        <begin position="7"/>
        <end position="20"/>
    </location>
</feature>
<reference evidence="10" key="2">
    <citation type="submission" date="2025-08" db="UniProtKB">
        <authorList>
            <consortium name="RefSeq"/>
        </authorList>
    </citation>
    <scope>IDENTIFICATION</scope>
    <source>
        <tissue evidence="10">Leaves</tissue>
    </source>
</reference>
<evidence type="ECO:0000256" key="6">
    <source>
        <dbReference type="SAM" id="MobiDB-lite"/>
    </source>
</evidence>
<feature type="region of interest" description="Disordered" evidence="6">
    <location>
        <begin position="63"/>
        <end position="83"/>
    </location>
</feature>
<evidence type="ECO:0000256" key="1">
    <source>
        <dbReference type="ARBA" id="ARBA00004123"/>
    </source>
</evidence>
<protein>
    <recommendedName>
        <fullName evidence="5">Growth-regulating factor</fullName>
    </recommendedName>
</protein>
<feature type="region of interest" description="Disordered" evidence="6">
    <location>
        <begin position="320"/>
        <end position="365"/>
    </location>
</feature>
<evidence type="ECO:0000256" key="3">
    <source>
        <dbReference type="ARBA" id="ARBA00023242"/>
    </source>
</evidence>
<keyword evidence="9" id="KW-1185">Reference proteome</keyword>
<dbReference type="GeneID" id="113697241"/>
<feature type="region of interest" description="Disordered" evidence="6">
    <location>
        <begin position="256"/>
        <end position="275"/>
    </location>
</feature>
<dbReference type="PANTHER" id="PTHR31602">
    <property type="entry name" value="GROWTH-REGULATING FACTOR 5"/>
    <property type="match status" value="1"/>
</dbReference>
<comment type="domain">
    <text evidence="5">The QLQ domain and WRC domain may be involved in protein-protein interaction and DNA-binding, respectively.</text>
</comment>
<organism evidence="9 10">
    <name type="scientific">Coffea arabica</name>
    <name type="common">Arabian coffee</name>
    <dbReference type="NCBI Taxonomy" id="13443"/>
    <lineage>
        <taxon>Eukaryota</taxon>
        <taxon>Viridiplantae</taxon>
        <taxon>Streptophyta</taxon>
        <taxon>Embryophyta</taxon>
        <taxon>Tracheophyta</taxon>
        <taxon>Spermatophyta</taxon>
        <taxon>Magnoliopsida</taxon>
        <taxon>eudicotyledons</taxon>
        <taxon>Gunneridae</taxon>
        <taxon>Pentapetalae</taxon>
        <taxon>asterids</taxon>
        <taxon>lamiids</taxon>
        <taxon>Gentianales</taxon>
        <taxon>Rubiaceae</taxon>
        <taxon>Ixoroideae</taxon>
        <taxon>Gardenieae complex</taxon>
        <taxon>Bertiereae - Coffeeae clade</taxon>
        <taxon>Coffeeae</taxon>
        <taxon>Coffea</taxon>
    </lineage>
</organism>
<dbReference type="PROSITE" id="PS51667">
    <property type="entry name" value="WRC"/>
    <property type="match status" value="1"/>
</dbReference>
<dbReference type="AlphaFoldDB" id="A0A6P6T3U5"/>
<feature type="short sequence motif" description="Bipartite nuclear localization signal" evidence="4">
    <location>
        <begin position="181"/>
        <end position="191"/>
    </location>
</feature>
<feature type="short sequence motif" description="Bipartite nuclear localization signal" evidence="4">
    <location>
        <begin position="209"/>
        <end position="216"/>
    </location>
</feature>
<evidence type="ECO:0000259" key="8">
    <source>
        <dbReference type="PROSITE" id="PS51667"/>
    </source>
</evidence>
<dbReference type="SMART" id="SM00951">
    <property type="entry name" value="QLQ"/>
    <property type="match status" value="1"/>
</dbReference>
<feature type="domain" description="QLQ" evidence="7">
    <location>
        <begin position="98"/>
        <end position="133"/>
    </location>
</feature>
<name>A0A6P6T3U5_COFAR</name>
<evidence type="ECO:0000259" key="7">
    <source>
        <dbReference type="PROSITE" id="PS51666"/>
    </source>
</evidence>
<feature type="region of interest" description="Disordered" evidence="6">
    <location>
        <begin position="288"/>
        <end position="307"/>
    </location>
</feature>
<dbReference type="InterPro" id="IPR014977">
    <property type="entry name" value="WRC_dom"/>
</dbReference>
<evidence type="ECO:0000313" key="10">
    <source>
        <dbReference type="RefSeq" id="XP_027072581.1"/>
    </source>
</evidence>
<feature type="region of interest" description="Disordered" evidence="6">
    <location>
        <begin position="1"/>
        <end position="23"/>
    </location>
</feature>
<accession>A0A6P6T3U5</accession>
<evidence type="ECO:0000256" key="2">
    <source>
        <dbReference type="ARBA" id="ARBA00008122"/>
    </source>
</evidence>
<evidence type="ECO:0000256" key="5">
    <source>
        <dbReference type="RuleBase" id="RU367127"/>
    </source>
</evidence>
<dbReference type="GO" id="GO:0006351">
    <property type="term" value="P:DNA-templated transcription"/>
    <property type="evidence" value="ECO:0007669"/>
    <property type="project" value="UniProtKB-UniRule"/>
</dbReference>
<dbReference type="GO" id="GO:0006355">
    <property type="term" value="P:regulation of DNA-templated transcription"/>
    <property type="evidence" value="ECO:0007669"/>
    <property type="project" value="InterPro"/>
</dbReference>
<dbReference type="PANTHER" id="PTHR31602:SF63">
    <property type="entry name" value="GROWTH-REGULATING FACTOR 3"/>
    <property type="match status" value="1"/>
</dbReference>
<comment type="similarity">
    <text evidence="2 5">Belongs to the GRF family.</text>
</comment>
<comment type="subcellular location">
    <subcellularLocation>
        <location evidence="1 4 5">Nucleus</location>
    </subcellularLocation>
</comment>
<feature type="compositionally biased region" description="Polar residues" evidence="6">
    <location>
        <begin position="412"/>
        <end position="429"/>
    </location>
</feature>
<feature type="domain" description="WRC" evidence="8">
    <location>
        <begin position="176"/>
        <end position="220"/>
    </location>
</feature>
<dbReference type="GO" id="GO:0005524">
    <property type="term" value="F:ATP binding"/>
    <property type="evidence" value="ECO:0007669"/>
    <property type="project" value="UniProtKB-UniRule"/>
</dbReference>
<gene>
    <name evidence="10" type="primary">LOC113697241</name>
</gene>
<evidence type="ECO:0000256" key="4">
    <source>
        <dbReference type="PROSITE-ProRule" id="PRU01002"/>
    </source>
</evidence>
<keyword evidence="3 4" id="KW-0539">Nucleus</keyword>
<feature type="compositionally biased region" description="Low complexity" evidence="6">
    <location>
        <begin position="402"/>
        <end position="411"/>
    </location>
</feature>
<keyword evidence="5" id="KW-0805">Transcription regulation</keyword>
<dbReference type="Proteomes" id="UP001652660">
    <property type="component" value="Chromosome 6e"/>
</dbReference>
<comment type="function">
    <text evidence="5">Transcription activator.</text>
</comment>
<dbReference type="InterPro" id="IPR014978">
    <property type="entry name" value="Gln-Leu-Gln_QLQ"/>
</dbReference>
<feature type="region of interest" description="Disordered" evidence="6">
    <location>
        <begin position="209"/>
        <end position="229"/>
    </location>
</feature>
<dbReference type="RefSeq" id="XP_027072581.1">
    <property type="nucleotide sequence ID" value="XM_027216780.2"/>
</dbReference>
<reference evidence="9" key="1">
    <citation type="journal article" date="2025" name="Foods">
        <title>Unveiling the Microbial Signatures of Arabica Coffee Cherries: Insights into Ripeness Specific Diversity, Functional Traits, and Implications for Quality and Safety.</title>
        <authorList>
            <consortium name="RefSeq"/>
            <person name="Tenea G.N."/>
            <person name="Cifuentes V."/>
            <person name="Reyes P."/>
            <person name="Cevallos-Vallejos M."/>
        </authorList>
    </citation>
    <scope>NUCLEOTIDE SEQUENCE [LARGE SCALE GENOMIC DNA]</scope>
</reference>
<keyword evidence="5" id="KW-0804">Transcription</keyword>